<protein>
    <submittedName>
        <fullName evidence="4">Single-stranded DNA-binding protein</fullName>
    </submittedName>
</protein>
<evidence type="ECO:0000313" key="4">
    <source>
        <dbReference type="EMBL" id="MCY1144697.1"/>
    </source>
</evidence>
<keyword evidence="1 2" id="KW-0238">DNA-binding</keyword>
<comment type="caution">
    <text evidence="4">The sequence shown here is derived from an EMBL/GenBank/DDBJ whole genome shotgun (WGS) entry which is preliminary data.</text>
</comment>
<dbReference type="Gene3D" id="2.40.50.140">
    <property type="entry name" value="Nucleic acid-binding proteins"/>
    <property type="match status" value="1"/>
</dbReference>
<proteinExistence type="predicted"/>
<evidence type="ECO:0000256" key="2">
    <source>
        <dbReference type="PROSITE-ProRule" id="PRU00252"/>
    </source>
</evidence>
<evidence type="ECO:0000313" key="5">
    <source>
        <dbReference type="Proteomes" id="UP001151002"/>
    </source>
</evidence>
<dbReference type="InterPro" id="IPR000424">
    <property type="entry name" value="Primosome_PriB/ssb"/>
</dbReference>
<reference evidence="4" key="1">
    <citation type="submission" date="2022-11" db="EMBL/GenBank/DDBJ databases">
        <authorList>
            <person name="Somphong A."/>
            <person name="Phongsopitanun W."/>
        </authorList>
    </citation>
    <scope>NUCLEOTIDE SEQUENCE</scope>
    <source>
        <strain evidence="4">Pm04-4</strain>
    </source>
</reference>
<name>A0ABT4BDT8_9ACTN</name>
<dbReference type="InterPro" id="IPR012340">
    <property type="entry name" value="NA-bd_OB-fold"/>
</dbReference>
<dbReference type="RefSeq" id="WP_267569277.1">
    <property type="nucleotide sequence ID" value="NZ_JAPNTZ010000021.1"/>
</dbReference>
<keyword evidence="5" id="KW-1185">Reference proteome</keyword>
<accession>A0ABT4BDT8</accession>
<evidence type="ECO:0000256" key="1">
    <source>
        <dbReference type="ARBA" id="ARBA00023125"/>
    </source>
</evidence>
<feature type="region of interest" description="Disordered" evidence="3">
    <location>
        <begin position="117"/>
        <end position="226"/>
    </location>
</feature>
<sequence length="226" mass="24761">MFDTNLCIVGNVLVAPEWRRLEQSGSMVANFRVASHARRFDRETNTWVDSRSLRVRVTAWRKLAEGVISSISVGDPIIVYGRFFTRDWKDAEGNDHITYELEAVSIGHDLARGRSRFARNSRSSSPVEDAAFIGGEPSSPVPPDDAPAIFGEGIPDDEAPTFLDVVAAATPPEDDAPADSSDERDESPSEEAPTDEEIAVEVEKLTAAEPAPARRSRRTRKEPVAA</sequence>
<organism evidence="4 5">
    <name type="scientific">Paractinoplanes pyxinae</name>
    <dbReference type="NCBI Taxonomy" id="2997416"/>
    <lineage>
        <taxon>Bacteria</taxon>
        <taxon>Bacillati</taxon>
        <taxon>Actinomycetota</taxon>
        <taxon>Actinomycetes</taxon>
        <taxon>Micromonosporales</taxon>
        <taxon>Micromonosporaceae</taxon>
        <taxon>Paractinoplanes</taxon>
    </lineage>
</organism>
<gene>
    <name evidence="4" type="ORF">OWR29_42430</name>
</gene>
<dbReference type="Pfam" id="PF00436">
    <property type="entry name" value="SSB"/>
    <property type="match status" value="1"/>
</dbReference>
<dbReference type="CDD" id="cd04496">
    <property type="entry name" value="SSB_OBF"/>
    <property type="match status" value="1"/>
</dbReference>
<dbReference type="PROSITE" id="PS50935">
    <property type="entry name" value="SSB"/>
    <property type="match status" value="1"/>
</dbReference>
<dbReference type="SUPFAM" id="SSF50249">
    <property type="entry name" value="Nucleic acid-binding proteins"/>
    <property type="match status" value="1"/>
</dbReference>
<dbReference type="GO" id="GO:0003677">
    <property type="term" value="F:DNA binding"/>
    <property type="evidence" value="ECO:0007669"/>
    <property type="project" value="UniProtKB-KW"/>
</dbReference>
<feature type="compositionally biased region" description="Acidic residues" evidence="3">
    <location>
        <begin position="172"/>
        <end position="200"/>
    </location>
</feature>
<evidence type="ECO:0000256" key="3">
    <source>
        <dbReference type="SAM" id="MobiDB-lite"/>
    </source>
</evidence>
<dbReference type="EMBL" id="JAPNTZ010000021">
    <property type="protein sequence ID" value="MCY1144697.1"/>
    <property type="molecule type" value="Genomic_DNA"/>
</dbReference>
<dbReference type="Proteomes" id="UP001151002">
    <property type="component" value="Unassembled WGS sequence"/>
</dbReference>